<protein>
    <submittedName>
        <fullName evidence="8">Putative drug resistance efflux protein</fullName>
    </submittedName>
</protein>
<dbReference type="InterPro" id="IPR036259">
    <property type="entry name" value="MFS_trans_sf"/>
</dbReference>
<feature type="transmembrane region" description="Helical" evidence="6">
    <location>
        <begin position="265"/>
        <end position="289"/>
    </location>
</feature>
<evidence type="ECO:0000256" key="3">
    <source>
        <dbReference type="ARBA" id="ARBA00022692"/>
    </source>
</evidence>
<keyword evidence="3 6" id="KW-0812">Transmembrane</keyword>
<name>A0A0F4LU28_9LACO</name>
<feature type="transmembrane region" description="Helical" evidence="6">
    <location>
        <begin position="441"/>
        <end position="458"/>
    </location>
</feature>
<dbReference type="STRING" id="1218492.JG30_08510"/>
<gene>
    <name evidence="8" type="ORF">JG30_08510</name>
</gene>
<sequence length="470" mass="51244">MNKAVTWKIKLSILAGGLLSFIGILIETSLNVTFPTLMSEFHVNLATIQWVTTGYLLLVTIVMSTTSYLVKRFDAQKLFLVAVTLCLLGTLVCALATNFELLMLGRLLEALATGISTPTLFHLISSQIPSSKLGVYTGFATMVTSFAPALGPTYGGIINNYTSWRLIFWLMVPIIIAVMILGSCTIKLAAQHNNSRFDWWGLLVLSTMMLTLVSSIDQAGHYGFVSVPFAVGILVTICLLVLFVYHLRHGQRMLLNFNILRQPAVSLRAVNFFILQFINIAVSFVIPILSEQTLQTNSMTAGLILLPGSILGAVVAPFAGNLYDRHGAFLPLMISNLSICLGALALMLLTPYLTTSLIMFFYCFLRGGFNFGYGNTMSDATKLVDDEQKPDVNSLFNTLQQYAGSLGTGIMSAVIAALQLSQPHTPSFLAQTARQGSQIDFGILLVGALVALATTLCVQRLTQQFHNKDI</sequence>
<dbReference type="Pfam" id="PF07690">
    <property type="entry name" value="MFS_1"/>
    <property type="match status" value="1"/>
</dbReference>
<feature type="transmembrane region" description="Helical" evidence="6">
    <location>
        <begin position="301"/>
        <end position="322"/>
    </location>
</feature>
<evidence type="ECO:0000256" key="4">
    <source>
        <dbReference type="ARBA" id="ARBA00022989"/>
    </source>
</evidence>
<evidence type="ECO:0000256" key="1">
    <source>
        <dbReference type="ARBA" id="ARBA00004651"/>
    </source>
</evidence>
<dbReference type="Gene3D" id="1.20.1250.20">
    <property type="entry name" value="MFS general substrate transporter like domains"/>
    <property type="match status" value="1"/>
</dbReference>
<dbReference type="HOGENOM" id="CLU_000960_28_0_9"/>
<dbReference type="GO" id="GO:0022857">
    <property type="term" value="F:transmembrane transporter activity"/>
    <property type="evidence" value="ECO:0007669"/>
    <property type="project" value="InterPro"/>
</dbReference>
<dbReference type="SUPFAM" id="SSF103473">
    <property type="entry name" value="MFS general substrate transporter"/>
    <property type="match status" value="1"/>
</dbReference>
<keyword evidence="2" id="KW-0813">Transport</keyword>
<keyword evidence="9" id="KW-1185">Reference proteome</keyword>
<dbReference type="PROSITE" id="PS50850">
    <property type="entry name" value="MFS"/>
    <property type="match status" value="1"/>
</dbReference>
<evidence type="ECO:0000259" key="7">
    <source>
        <dbReference type="PROSITE" id="PS50850"/>
    </source>
</evidence>
<keyword evidence="4 6" id="KW-1133">Transmembrane helix</keyword>
<dbReference type="InterPro" id="IPR011701">
    <property type="entry name" value="MFS"/>
</dbReference>
<dbReference type="PANTHER" id="PTHR42718:SF9">
    <property type="entry name" value="MAJOR FACILITATOR SUPERFAMILY MULTIDRUG TRANSPORTER MFSC"/>
    <property type="match status" value="1"/>
</dbReference>
<evidence type="ECO:0000256" key="2">
    <source>
        <dbReference type="ARBA" id="ARBA00022448"/>
    </source>
</evidence>
<dbReference type="OrthoDB" id="9816041at2"/>
<evidence type="ECO:0000313" key="8">
    <source>
        <dbReference type="EMBL" id="KJY61799.1"/>
    </source>
</evidence>
<comment type="caution">
    <text evidence="8">The sequence shown here is derived from an EMBL/GenBank/DDBJ whole genome shotgun (WGS) entry which is preliminary data.</text>
</comment>
<proteinExistence type="predicted"/>
<accession>A0A0F4LU28</accession>
<evidence type="ECO:0000256" key="6">
    <source>
        <dbReference type="SAM" id="Phobius"/>
    </source>
</evidence>
<dbReference type="EMBL" id="JXJQ01000008">
    <property type="protein sequence ID" value="KJY61799.1"/>
    <property type="molecule type" value="Genomic_DNA"/>
</dbReference>
<dbReference type="AlphaFoldDB" id="A0A0F4LU28"/>
<feature type="transmembrane region" description="Helical" evidence="6">
    <location>
        <begin position="197"/>
        <end position="216"/>
    </location>
</feature>
<feature type="transmembrane region" description="Helical" evidence="6">
    <location>
        <begin position="50"/>
        <end position="70"/>
    </location>
</feature>
<feature type="transmembrane region" description="Helical" evidence="6">
    <location>
        <begin position="12"/>
        <end position="30"/>
    </location>
</feature>
<reference evidence="8 9" key="1">
    <citation type="submission" date="2015-01" db="EMBL/GenBank/DDBJ databases">
        <title>Comparative genomics of the lactic acid bacteria isolated from the honey bee gut.</title>
        <authorList>
            <person name="Ellegaard K.M."/>
            <person name="Tamarit D."/>
            <person name="Javelind E."/>
            <person name="Olofsson T."/>
            <person name="Andersson S.G."/>
            <person name="Vasquez A."/>
        </authorList>
    </citation>
    <scope>NUCLEOTIDE SEQUENCE [LARGE SCALE GENOMIC DNA]</scope>
    <source>
        <strain evidence="8 9">Bin4</strain>
    </source>
</reference>
<evidence type="ECO:0000313" key="9">
    <source>
        <dbReference type="Proteomes" id="UP000033558"/>
    </source>
</evidence>
<dbReference type="RefSeq" id="WP_046316473.1">
    <property type="nucleotide sequence ID" value="NZ_JBHSZT010000001.1"/>
</dbReference>
<feature type="transmembrane region" description="Helical" evidence="6">
    <location>
        <begin position="133"/>
        <end position="154"/>
    </location>
</feature>
<dbReference type="PANTHER" id="PTHR42718">
    <property type="entry name" value="MAJOR FACILITATOR SUPERFAMILY MULTIDRUG TRANSPORTER MFSC"/>
    <property type="match status" value="1"/>
</dbReference>
<keyword evidence="5 6" id="KW-0472">Membrane</keyword>
<feature type="transmembrane region" description="Helical" evidence="6">
    <location>
        <begin position="222"/>
        <end position="245"/>
    </location>
</feature>
<feature type="domain" description="Major facilitator superfamily (MFS) profile" evidence="7">
    <location>
        <begin position="9"/>
        <end position="466"/>
    </location>
</feature>
<dbReference type="Gene3D" id="1.20.1720.10">
    <property type="entry name" value="Multidrug resistance protein D"/>
    <property type="match status" value="1"/>
</dbReference>
<evidence type="ECO:0000256" key="5">
    <source>
        <dbReference type="ARBA" id="ARBA00023136"/>
    </source>
</evidence>
<dbReference type="PRINTS" id="PR01036">
    <property type="entry name" value="TCRTETB"/>
</dbReference>
<organism evidence="8 9">
    <name type="scientific">Bombilactobacillus mellifer</name>
    <dbReference type="NCBI Taxonomy" id="1218492"/>
    <lineage>
        <taxon>Bacteria</taxon>
        <taxon>Bacillati</taxon>
        <taxon>Bacillota</taxon>
        <taxon>Bacilli</taxon>
        <taxon>Lactobacillales</taxon>
        <taxon>Lactobacillaceae</taxon>
        <taxon>Bombilactobacillus</taxon>
    </lineage>
</organism>
<comment type="subcellular location">
    <subcellularLocation>
        <location evidence="1">Cell membrane</location>
        <topology evidence="1">Multi-pass membrane protein</topology>
    </subcellularLocation>
</comment>
<dbReference type="Proteomes" id="UP000033558">
    <property type="component" value="Unassembled WGS sequence"/>
</dbReference>
<feature type="transmembrane region" description="Helical" evidence="6">
    <location>
        <begin position="402"/>
        <end position="421"/>
    </location>
</feature>
<feature type="transmembrane region" description="Helical" evidence="6">
    <location>
        <begin position="166"/>
        <end position="190"/>
    </location>
</feature>
<feature type="transmembrane region" description="Helical" evidence="6">
    <location>
        <begin position="77"/>
        <end position="97"/>
    </location>
</feature>
<dbReference type="PATRIC" id="fig|1218492.5.peg.990"/>
<dbReference type="GO" id="GO:0005886">
    <property type="term" value="C:plasma membrane"/>
    <property type="evidence" value="ECO:0007669"/>
    <property type="project" value="UniProtKB-SubCell"/>
</dbReference>
<dbReference type="InterPro" id="IPR020846">
    <property type="entry name" value="MFS_dom"/>
</dbReference>